<feature type="domain" description="EF-hand" evidence="16">
    <location>
        <begin position="427"/>
        <end position="462"/>
    </location>
</feature>
<feature type="coiled-coil region" evidence="14">
    <location>
        <begin position="8"/>
        <end position="42"/>
    </location>
</feature>
<dbReference type="InterPro" id="IPR018247">
    <property type="entry name" value="EF_Hand_1_Ca_BS"/>
</dbReference>
<protein>
    <recommendedName>
        <fullName evidence="16">EF-hand domain-containing protein</fullName>
    </recommendedName>
</protein>
<keyword evidence="5" id="KW-0107">Calcium channel</keyword>
<keyword evidence="6 15" id="KW-0812">Transmembrane</keyword>
<dbReference type="InterPro" id="IPR027359">
    <property type="entry name" value="Volt_channel_dom_sf"/>
</dbReference>
<dbReference type="InterPro" id="IPR011992">
    <property type="entry name" value="EF-hand-dom_pair"/>
</dbReference>
<dbReference type="SUPFAM" id="SSF81324">
    <property type="entry name" value="Voltage-gated potassium channels"/>
    <property type="match status" value="1"/>
</dbReference>
<feature type="transmembrane region" description="Helical" evidence="15">
    <location>
        <begin position="193"/>
        <end position="214"/>
    </location>
</feature>
<evidence type="ECO:0000313" key="17">
    <source>
        <dbReference type="EMBL" id="CAK9099115.1"/>
    </source>
</evidence>
<keyword evidence="18" id="KW-1185">Reference proteome</keyword>
<evidence type="ECO:0000313" key="18">
    <source>
        <dbReference type="Proteomes" id="UP001642484"/>
    </source>
</evidence>
<dbReference type="PANTHER" id="PTHR45628">
    <property type="entry name" value="VOLTAGE-DEPENDENT CALCIUM CHANNEL TYPE A SUBUNIT ALPHA-1"/>
    <property type="match status" value="1"/>
</dbReference>
<keyword evidence="4" id="KW-0109">Calcium transport</keyword>
<keyword evidence="7" id="KW-0106">Calcium</keyword>
<keyword evidence="8" id="KW-0851">Voltage-gated channel</keyword>
<evidence type="ECO:0000256" key="6">
    <source>
        <dbReference type="ARBA" id="ARBA00022692"/>
    </source>
</evidence>
<evidence type="ECO:0000256" key="12">
    <source>
        <dbReference type="ARBA" id="ARBA00023180"/>
    </source>
</evidence>
<evidence type="ECO:0000256" key="11">
    <source>
        <dbReference type="ARBA" id="ARBA00023136"/>
    </source>
</evidence>
<evidence type="ECO:0000256" key="10">
    <source>
        <dbReference type="ARBA" id="ARBA00023065"/>
    </source>
</evidence>
<comment type="subcellular location">
    <subcellularLocation>
        <location evidence="1">Membrane</location>
        <topology evidence="1">Multi-pass membrane protein</topology>
    </subcellularLocation>
</comment>
<evidence type="ECO:0000256" key="1">
    <source>
        <dbReference type="ARBA" id="ARBA00004141"/>
    </source>
</evidence>
<evidence type="ECO:0000256" key="13">
    <source>
        <dbReference type="ARBA" id="ARBA00023303"/>
    </source>
</evidence>
<feature type="transmembrane region" description="Helical" evidence="15">
    <location>
        <begin position="338"/>
        <end position="362"/>
    </location>
</feature>
<dbReference type="InterPro" id="IPR002048">
    <property type="entry name" value="EF_hand_dom"/>
</dbReference>
<gene>
    <name evidence="17" type="ORF">CCMP2556_LOCUS46911</name>
</gene>
<keyword evidence="9 15" id="KW-1133">Transmembrane helix</keyword>
<dbReference type="PROSITE" id="PS00018">
    <property type="entry name" value="EF_HAND_1"/>
    <property type="match status" value="2"/>
</dbReference>
<evidence type="ECO:0000256" key="15">
    <source>
        <dbReference type="SAM" id="Phobius"/>
    </source>
</evidence>
<keyword evidence="3" id="KW-0597">Phosphoprotein</keyword>
<dbReference type="PANTHER" id="PTHR45628:SF7">
    <property type="entry name" value="VOLTAGE-DEPENDENT CALCIUM CHANNEL TYPE A SUBUNIT ALPHA-1"/>
    <property type="match status" value="1"/>
</dbReference>
<organism evidence="17 18">
    <name type="scientific">Durusdinium trenchii</name>
    <dbReference type="NCBI Taxonomy" id="1381693"/>
    <lineage>
        <taxon>Eukaryota</taxon>
        <taxon>Sar</taxon>
        <taxon>Alveolata</taxon>
        <taxon>Dinophyceae</taxon>
        <taxon>Suessiales</taxon>
        <taxon>Symbiodiniaceae</taxon>
        <taxon>Durusdinium</taxon>
    </lineage>
</organism>
<dbReference type="InterPro" id="IPR050599">
    <property type="entry name" value="VDCC_alpha-1_subunit"/>
</dbReference>
<evidence type="ECO:0000256" key="3">
    <source>
        <dbReference type="ARBA" id="ARBA00022553"/>
    </source>
</evidence>
<keyword evidence="2" id="KW-0813">Transport</keyword>
<sequence length="517" mass="58297">MSSVQWALEEVQKQQQESLSSLDLLQRQHGQWQEAIKDLLTRLEGNPELCKACIPPGEGTRAEHDGDEQPSTLELVRRDTARSMQSLRQPLSGQMGKLLEEVWHDETVAPPKTTWEERQARIARMVESQAFEYSTGVLILVNIVLIGVEAEMSLQKLNTEWATEVERGFLTIYTVELILRLVAGGLSSFKNSWFLLDFFLVFVGLVALVVVPLMETMGSSQEGWENLLIVRGLRLLRLARILRTLKRFKVVWRLVSGLLSVWDTMASTTCLILLWLYIFGCIAVEVIASDEELIVLQEDIIKNHFSSLPRSTLTLLQFVTLDAIANVYFPLIMAKPVLLIYFLPLLMFLSIALMNLVTAVLVEKALEQTKQEAELAKVRKKQQIKATMPQLLQIFSGLDADGSGCLTREEVAGVPLDVLPPNVLEHVSVDNMEDLFEVLDVDGGGSLSQTEFLEGLLSLLLLEVPLWAIQLQKLLMPMRKQAIQMSKDLQAIREFHQWAPLTRQSRLDGNALAHDSF</sequence>
<dbReference type="Gene3D" id="1.20.120.350">
    <property type="entry name" value="Voltage-gated potassium channels. Chain C"/>
    <property type="match status" value="1"/>
</dbReference>
<dbReference type="Pfam" id="PF00520">
    <property type="entry name" value="Ion_trans"/>
    <property type="match status" value="1"/>
</dbReference>
<keyword evidence="12" id="KW-0325">Glycoprotein</keyword>
<dbReference type="Gene3D" id="1.10.238.10">
    <property type="entry name" value="EF-hand"/>
    <property type="match status" value="1"/>
</dbReference>
<keyword evidence="10" id="KW-0406">Ion transport</keyword>
<feature type="domain" description="EF-hand" evidence="16">
    <location>
        <begin position="386"/>
        <end position="421"/>
    </location>
</feature>
<feature type="transmembrane region" description="Helical" evidence="15">
    <location>
        <begin position="130"/>
        <end position="148"/>
    </location>
</feature>
<feature type="transmembrane region" description="Helical" evidence="15">
    <location>
        <begin position="265"/>
        <end position="288"/>
    </location>
</feature>
<accession>A0ABP0RHW5</accession>
<dbReference type="InterPro" id="IPR005821">
    <property type="entry name" value="Ion_trans_dom"/>
</dbReference>
<reference evidence="17 18" key="1">
    <citation type="submission" date="2024-02" db="EMBL/GenBank/DDBJ databases">
        <authorList>
            <person name="Chen Y."/>
            <person name="Shah S."/>
            <person name="Dougan E. K."/>
            <person name="Thang M."/>
            <person name="Chan C."/>
        </authorList>
    </citation>
    <scope>NUCLEOTIDE SEQUENCE [LARGE SCALE GENOMIC DNA]</scope>
</reference>
<keyword evidence="14" id="KW-0175">Coiled coil</keyword>
<comment type="caution">
    <text evidence="17">The sequence shown here is derived from an EMBL/GenBank/DDBJ whole genome shotgun (WGS) entry which is preliminary data.</text>
</comment>
<dbReference type="EMBL" id="CAXAMN010025917">
    <property type="protein sequence ID" value="CAK9099115.1"/>
    <property type="molecule type" value="Genomic_DNA"/>
</dbReference>
<proteinExistence type="predicted"/>
<dbReference type="SUPFAM" id="SSF47473">
    <property type="entry name" value="EF-hand"/>
    <property type="match status" value="1"/>
</dbReference>
<keyword evidence="13" id="KW-0407">Ion channel</keyword>
<dbReference type="Proteomes" id="UP001642484">
    <property type="component" value="Unassembled WGS sequence"/>
</dbReference>
<evidence type="ECO:0000256" key="8">
    <source>
        <dbReference type="ARBA" id="ARBA00022882"/>
    </source>
</evidence>
<keyword evidence="11 15" id="KW-0472">Membrane</keyword>
<name>A0ABP0RHW5_9DINO</name>
<dbReference type="Gene3D" id="1.10.287.70">
    <property type="match status" value="1"/>
</dbReference>
<evidence type="ECO:0000256" key="7">
    <source>
        <dbReference type="ARBA" id="ARBA00022837"/>
    </source>
</evidence>
<evidence type="ECO:0000256" key="9">
    <source>
        <dbReference type="ARBA" id="ARBA00022989"/>
    </source>
</evidence>
<feature type="transmembrane region" description="Helical" evidence="15">
    <location>
        <begin position="312"/>
        <end position="332"/>
    </location>
</feature>
<evidence type="ECO:0000256" key="14">
    <source>
        <dbReference type="SAM" id="Coils"/>
    </source>
</evidence>
<evidence type="ECO:0000256" key="2">
    <source>
        <dbReference type="ARBA" id="ARBA00022448"/>
    </source>
</evidence>
<evidence type="ECO:0000256" key="5">
    <source>
        <dbReference type="ARBA" id="ARBA00022673"/>
    </source>
</evidence>
<evidence type="ECO:0000256" key="4">
    <source>
        <dbReference type="ARBA" id="ARBA00022568"/>
    </source>
</evidence>
<evidence type="ECO:0000259" key="16">
    <source>
        <dbReference type="PROSITE" id="PS50222"/>
    </source>
</evidence>
<dbReference type="PROSITE" id="PS50222">
    <property type="entry name" value="EF_HAND_2"/>
    <property type="match status" value="2"/>
</dbReference>